<sequence length="101" mass="11039">RGGQELSVVAGKSARVLAIQGYSWDGMVGSAVQGRNRQGLCGDDTVRGGGSQEGRKGSQERRTSRSRPPGRLKARPAWRLHERAASQREVLFAGWRPRGRL</sequence>
<feature type="region of interest" description="Disordered" evidence="1">
    <location>
        <begin position="34"/>
        <end position="76"/>
    </location>
</feature>
<evidence type="ECO:0000313" key="3">
    <source>
        <dbReference type="Proteomes" id="UP000886520"/>
    </source>
</evidence>
<gene>
    <name evidence="2" type="ORF">GOP47_0024186</name>
</gene>
<proteinExistence type="predicted"/>
<accession>A0A9D4U7E1</accession>
<comment type="caution">
    <text evidence="2">The sequence shown here is derived from an EMBL/GenBank/DDBJ whole genome shotgun (WGS) entry which is preliminary data.</text>
</comment>
<reference evidence="2" key="1">
    <citation type="submission" date="2021-01" db="EMBL/GenBank/DDBJ databases">
        <title>Adiantum capillus-veneris genome.</title>
        <authorList>
            <person name="Fang Y."/>
            <person name="Liao Q."/>
        </authorList>
    </citation>
    <scope>NUCLEOTIDE SEQUENCE</scope>
    <source>
        <strain evidence="2">H3</strain>
        <tissue evidence="2">Leaf</tissue>
    </source>
</reference>
<protein>
    <submittedName>
        <fullName evidence="2">Uncharacterized protein</fullName>
    </submittedName>
</protein>
<dbReference type="AlphaFoldDB" id="A0A9D4U7E1"/>
<feature type="non-terminal residue" evidence="2">
    <location>
        <position position="1"/>
    </location>
</feature>
<dbReference type="EMBL" id="JABFUD020000023">
    <property type="protein sequence ID" value="KAI5061681.1"/>
    <property type="molecule type" value="Genomic_DNA"/>
</dbReference>
<feature type="compositionally biased region" description="Basic and acidic residues" evidence="1">
    <location>
        <begin position="53"/>
        <end position="63"/>
    </location>
</feature>
<name>A0A9D4U7E1_ADICA</name>
<keyword evidence="3" id="KW-1185">Reference proteome</keyword>
<organism evidence="2 3">
    <name type="scientific">Adiantum capillus-veneris</name>
    <name type="common">Maidenhair fern</name>
    <dbReference type="NCBI Taxonomy" id="13818"/>
    <lineage>
        <taxon>Eukaryota</taxon>
        <taxon>Viridiplantae</taxon>
        <taxon>Streptophyta</taxon>
        <taxon>Embryophyta</taxon>
        <taxon>Tracheophyta</taxon>
        <taxon>Polypodiopsida</taxon>
        <taxon>Polypodiidae</taxon>
        <taxon>Polypodiales</taxon>
        <taxon>Pteridineae</taxon>
        <taxon>Pteridaceae</taxon>
        <taxon>Vittarioideae</taxon>
        <taxon>Adiantum</taxon>
    </lineage>
</organism>
<dbReference type="Proteomes" id="UP000886520">
    <property type="component" value="Chromosome 23"/>
</dbReference>
<feature type="compositionally biased region" description="Basic residues" evidence="1">
    <location>
        <begin position="64"/>
        <end position="76"/>
    </location>
</feature>
<evidence type="ECO:0000313" key="2">
    <source>
        <dbReference type="EMBL" id="KAI5061681.1"/>
    </source>
</evidence>
<evidence type="ECO:0000256" key="1">
    <source>
        <dbReference type="SAM" id="MobiDB-lite"/>
    </source>
</evidence>